<dbReference type="InterPro" id="IPR003808">
    <property type="entry name" value="Fe-S_metab-assoc_dom"/>
</dbReference>
<dbReference type="STRING" id="1381081.BIY22_19120"/>
<dbReference type="EMBL" id="MJMJ01000011">
    <property type="protein sequence ID" value="OLQ91009.1"/>
    <property type="molecule type" value="Genomic_DNA"/>
</dbReference>
<accession>A0A1Q9HKS1</accession>
<dbReference type="Proteomes" id="UP000186313">
    <property type="component" value="Unassembled WGS sequence"/>
</dbReference>
<dbReference type="Gene3D" id="3.90.1010.10">
    <property type="match status" value="1"/>
</dbReference>
<dbReference type="OrthoDB" id="9799320at2"/>
<gene>
    <name evidence="2" type="ORF">BIY22_19120</name>
</gene>
<dbReference type="PANTHER" id="PTHR43597:SF3">
    <property type="entry name" value="CYSTEINE DESULFURATION PROTEIN SUFE"/>
    <property type="match status" value="1"/>
</dbReference>
<comment type="caution">
    <text evidence="2">The sequence shown here is derived from an EMBL/GenBank/DDBJ whole genome shotgun (WGS) entry which is preliminary data.</text>
</comment>
<sequence length="133" mass="15347">MTPEKVVKNFARCSDWEERYLYLIELGEQLPNFPQEQMTEQFLLPGCHSRVWLVQRYQDDQLNIRATSDAALVKGLLKLVLIAYDGKSKNQVCDFDIEAWFKQLELSSHLSPSRTQGLEAMVRAITAFAVHND</sequence>
<dbReference type="PANTHER" id="PTHR43597">
    <property type="entry name" value="SULFUR ACCEPTOR PROTEIN CSDE"/>
    <property type="match status" value="1"/>
</dbReference>
<proteinExistence type="predicted"/>
<reference evidence="2 3" key="1">
    <citation type="submission" date="2016-09" db="EMBL/GenBank/DDBJ databases">
        <title>Genomic Taxonomy of the Vibrionaceae.</title>
        <authorList>
            <person name="Gonzalez-Castillo A."/>
            <person name="Gomez-Gil B."/>
            <person name="Enciso-Ibarra K."/>
        </authorList>
    </citation>
    <scope>NUCLEOTIDE SEQUENCE [LARGE SCALE GENOMIC DNA]</scope>
    <source>
        <strain evidence="2 3">CAIM 703</strain>
    </source>
</reference>
<dbReference type="AlphaFoldDB" id="A0A1Q9HKS1"/>
<feature type="domain" description="Fe-S metabolism associated" evidence="1">
    <location>
        <begin position="8"/>
        <end position="126"/>
    </location>
</feature>
<dbReference type="SUPFAM" id="SSF82649">
    <property type="entry name" value="SufE/NifU"/>
    <property type="match status" value="1"/>
</dbReference>
<evidence type="ECO:0000313" key="2">
    <source>
        <dbReference type="EMBL" id="OLQ91009.1"/>
    </source>
</evidence>
<name>A0A1Q9HKS1_9VIBR</name>
<organism evidence="2 3">
    <name type="scientific">Vibrio panuliri</name>
    <dbReference type="NCBI Taxonomy" id="1381081"/>
    <lineage>
        <taxon>Bacteria</taxon>
        <taxon>Pseudomonadati</taxon>
        <taxon>Pseudomonadota</taxon>
        <taxon>Gammaproteobacteria</taxon>
        <taxon>Vibrionales</taxon>
        <taxon>Vibrionaceae</taxon>
        <taxon>Vibrio</taxon>
    </lineage>
</organism>
<dbReference type="Pfam" id="PF02657">
    <property type="entry name" value="SufE"/>
    <property type="match status" value="1"/>
</dbReference>
<evidence type="ECO:0000313" key="3">
    <source>
        <dbReference type="Proteomes" id="UP000186313"/>
    </source>
</evidence>
<protein>
    <recommendedName>
        <fullName evidence="1">Fe-S metabolism associated domain-containing protein</fullName>
    </recommendedName>
</protein>
<dbReference type="RefSeq" id="WP_075707330.1">
    <property type="nucleotide sequence ID" value="NZ_MJMJ01000011.1"/>
</dbReference>
<evidence type="ECO:0000259" key="1">
    <source>
        <dbReference type="Pfam" id="PF02657"/>
    </source>
</evidence>